<gene>
    <name evidence="3" type="ORF">PRK78_003267</name>
</gene>
<dbReference type="InterPro" id="IPR046528">
    <property type="entry name" value="DUF6593"/>
</dbReference>
<keyword evidence="4" id="KW-1185">Reference proteome</keyword>
<dbReference type="EMBL" id="CP120628">
    <property type="protein sequence ID" value="WEW57800.1"/>
    <property type="molecule type" value="Genomic_DNA"/>
</dbReference>
<evidence type="ECO:0000256" key="1">
    <source>
        <dbReference type="SAM" id="MobiDB-lite"/>
    </source>
</evidence>
<protein>
    <recommendedName>
        <fullName evidence="2">DUF6593 domain-containing protein</fullName>
    </recommendedName>
</protein>
<feature type="domain" description="DUF6593" evidence="2">
    <location>
        <begin position="25"/>
        <end position="208"/>
    </location>
</feature>
<name>A0AAF0DHN1_9EURO</name>
<reference evidence="3" key="1">
    <citation type="submission" date="2023-03" db="EMBL/GenBank/DDBJ databases">
        <title>Emydomyces testavorans Genome Sequence.</title>
        <authorList>
            <person name="Hoyer L."/>
        </authorList>
    </citation>
    <scope>NUCLEOTIDE SEQUENCE</scope>
    <source>
        <strain evidence="3">16-2883</strain>
    </source>
</reference>
<evidence type="ECO:0000313" key="4">
    <source>
        <dbReference type="Proteomes" id="UP001219355"/>
    </source>
</evidence>
<feature type="region of interest" description="Disordered" evidence="1">
    <location>
        <begin position="109"/>
        <end position="129"/>
    </location>
</feature>
<feature type="region of interest" description="Disordered" evidence="1">
    <location>
        <begin position="63"/>
        <end position="82"/>
    </location>
</feature>
<feature type="compositionally biased region" description="Basic and acidic residues" evidence="1">
    <location>
        <begin position="119"/>
        <end position="129"/>
    </location>
</feature>
<accession>A0AAF0DHN1</accession>
<dbReference type="Proteomes" id="UP001219355">
    <property type="component" value="Chromosome 2"/>
</dbReference>
<organism evidence="3 4">
    <name type="scientific">Emydomyces testavorans</name>
    <dbReference type="NCBI Taxonomy" id="2070801"/>
    <lineage>
        <taxon>Eukaryota</taxon>
        <taxon>Fungi</taxon>
        <taxon>Dikarya</taxon>
        <taxon>Ascomycota</taxon>
        <taxon>Pezizomycotina</taxon>
        <taxon>Eurotiomycetes</taxon>
        <taxon>Eurotiomycetidae</taxon>
        <taxon>Onygenales</taxon>
        <taxon>Nannizziopsiaceae</taxon>
        <taxon>Emydomyces</taxon>
    </lineage>
</organism>
<sequence length="231" mass="26365">MDPVRLFYVDKAKGVSGIVYHILDSDETTRLYTIETSEKSKPHMTVTRHPQSHQQPYQQLHPAHHYQSSFPPPYSVSPASQSSFGGRNNDIVVGTVTFHSLSSKVEASLKTGPHPMDITMKRPDRFANGRKFDSPLGKLQWKEDGNMLTSNQKLVDEYKRVIARYEKRSSRLSRQMDRFMVLVQEPNVIANLDMIILTGFASIEYNRRSDQEWDKVGKEWLKGLGGDILGI</sequence>
<proteinExistence type="predicted"/>
<evidence type="ECO:0000259" key="2">
    <source>
        <dbReference type="Pfam" id="PF20236"/>
    </source>
</evidence>
<evidence type="ECO:0000313" key="3">
    <source>
        <dbReference type="EMBL" id="WEW57800.1"/>
    </source>
</evidence>
<dbReference type="Pfam" id="PF20236">
    <property type="entry name" value="DUF6593"/>
    <property type="match status" value="1"/>
</dbReference>
<dbReference type="AlphaFoldDB" id="A0AAF0DHN1"/>